<sequence>MLLSQKNASEVLCRKLELNIDDTDPTKYYVCYDFLYDKYMSRQHKSAYFGYSNNANYSYGKLMIIETFLSNKKSVENDSVDGVFVKGIVFMVTDDLQIMPIGTETCFTHLKSLDIKGRDLLDEHVVHVGVDGIVCMLRNSFLSKMPLTEVLLSNHASETPPALKFMSNNITESKANCKDTARAETTNIVLKFTISKEKKQNNALRLLEASLTSKSTLIIAIINSNNIDIKKPEQEK</sequence>
<evidence type="ECO:0000313" key="2">
    <source>
        <dbReference type="Proteomes" id="UP000541444"/>
    </source>
</evidence>
<protein>
    <submittedName>
        <fullName evidence="1">Uncharacterized protein</fullName>
    </submittedName>
</protein>
<dbReference type="Pfam" id="PF05056">
    <property type="entry name" value="DUF674"/>
    <property type="match status" value="1"/>
</dbReference>
<dbReference type="InterPro" id="IPR007750">
    <property type="entry name" value="DUF674"/>
</dbReference>
<dbReference type="PANTHER" id="PTHR33103:SF27">
    <property type="entry name" value="OS04G0594700 PROTEIN"/>
    <property type="match status" value="1"/>
</dbReference>
<keyword evidence="2" id="KW-1185">Reference proteome</keyword>
<dbReference type="OrthoDB" id="1277335at2759"/>
<dbReference type="AlphaFoldDB" id="A0A7J7M3A0"/>
<comment type="caution">
    <text evidence="1">The sequence shown here is derived from an EMBL/GenBank/DDBJ whole genome shotgun (WGS) entry which is preliminary data.</text>
</comment>
<organism evidence="1 2">
    <name type="scientific">Kingdonia uniflora</name>
    <dbReference type="NCBI Taxonomy" id="39325"/>
    <lineage>
        <taxon>Eukaryota</taxon>
        <taxon>Viridiplantae</taxon>
        <taxon>Streptophyta</taxon>
        <taxon>Embryophyta</taxon>
        <taxon>Tracheophyta</taxon>
        <taxon>Spermatophyta</taxon>
        <taxon>Magnoliopsida</taxon>
        <taxon>Ranunculales</taxon>
        <taxon>Circaeasteraceae</taxon>
        <taxon>Kingdonia</taxon>
    </lineage>
</organism>
<name>A0A7J7M3A0_9MAGN</name>
<reference evidence="1 2" key="1">
    <citation type="journal article" date="2020" name="IScience">
        <title>Genome Sequencing of the Endangered Kingdonia uniflora (Circaeasteraceae, Ranunculales) Reveals Potential Mechanisms of Evolutionary Specialization.</title>
        <authorList>
            <person name="Sun Y."/>
            <person name="Deng T."/>
            <person name="Zhang A."/>
            <person name="Moore M.J."/>
            <person name="Landis J.B."/>
            <person name="Lin N."/>
            <person name="Zhang H."/>
            <person name="Zhang X."/>
            <person name="Huang J."/>
            <person name="Zhang X."/>
            <person name="Sun H."/>
            <person name="Wang H."/>
        </authorList>
    </citation>
    <scope>NUCLEOTIDE SEQUENCE [LARGE SCALE GENOMIC DNA]</scope>
    <source>
        <strain evidence="1">TB1705</strain>
        <tissue evidence="1">Leaf</tissue>
    </source>
</reference>
<accession>A0A7J7M3A0</accession>
<dbReference type="EMBL" id="JACGCM010001798">
    <property type="protein sequence ID" value="KAF6149322.1"/>
    <property type="molecule type" value="Genomic_DNA"/>
</dbReference>
<dbReference type="Proteomes" id="UP000541444">
    <property type="component" value="Unassembled WGS sequence"/>
</dbReference>
<evidence type="ECO:0000313" key="1">
    <source>
        <dbReference type="EMBL" id="KAF6149322.1"/>
    </source>
</evidence>
<dbReference type="PANTHER" id="PTHR33103">
    <property type="entry name" value="OS01G0153900 PROTEIN"/>
    <property type="match status" value="1"/>
</dbReference>
<proteinExistence type="predicted"/>
<gene>
    <name evidence="1" type="ORF">GIB67_026178</name>
</gene>